<reference evidence="5 6" key="1">
    <citation type="submission" date="2019-02" db="EMBL/GenBank/DDBJ databases">
        <title>Closed genome of Sporomusa termitida DSM 4440.</title>
        <authorList>
            <person name="Poehlein A."/>
            <person name="Daniel R."/>
        </authorList>
    </citation>
    <scope>NUCLEOTIDE SEQUENCE [LARGE SCALE GENOMIC DNA]</scope>
    <source>
        <strain evidence="5 6">DSM 4440</strain>
    </source>
</reference>
<dbReference type="EMBL" id="CP036259">
    <property type="protein sequence ID" value="QDR82917.1"/>
    <property type="molecule type" value="Genomic_DNA"/>
</dbReference>
<keyword evidence="2" id="KW-0408">Iron</keyword>
<accession>A0A517DZY8</accession>
<evidence type="ECO:0000256" key="1">
    <source>
        <dbReference type="ARBA" id="ARBA00022723"/>
    </source>
</evidence>
<evidence type="ECO:0000313" key="6">
    <source>
        <dbReference type="Proteomes" id="UP000320776"/>
    </source>
</evidence>
<evidence type="ECO:0000256" key="3">
    <source>
        <dbReference type="ARBA" id="ARBA00023014"/>
    </source>
</evidence>
<evidence type="ECO:0000313" key="5">
    <source>
        <dbReference type="EMBL" id="QDR82917.1"/>
    </source>
</evidence>
<protein>
    <recommendedName>
        <fullName evidence="4">4Fe-4S ferredoxin-type domain-containing protein</fullName>
    </recommendedName>
</protein>
<gene>
    <name evidence="5" type="ORF">SPTER_43660</name>
</gene>
<keyword evidence="1" id="KW-0479">Metal-binding</keyword>
<feature type="domain" description="4Fe-4S ferredoxin-type" evidence="4">
    <location>
        <begin position="218"/>
        <end position="239"/>
    </location>
</feature>
<dbReference type="PROSITE" id="PS51379">
    <property type="entry name" value="4FE4S_FER_2"/>
    <property type="match status" value="2"/>
</dbReference>
<dbReference type="AlphaFoldDB" id="A0A517DZY8"/>
<dbReference type="GO" id="GO:0051536">
    <property type="term" value="F:iron-sulfur cluster binding"/>
    <property type="evidence" value="ECO:0007669"/>
    <property type="project" value="UniProtKB-KW"/>
</dbReference>
<dbReference type="InterPro" id="IPR029039">
    <property type="entry name" value="Flavoprotein-like_sf"/>
</dbReference>
<dbReference type="Gene3D" id="3.30.70.20">
    <property type="match status" value="1"/>
</dbReference>
<dbReference type="InterPro" id="IPR017896">
    <property type="entry name" value="4Fe4S_Fe-S-bd"/>
</dbReference>
<evidence type="ECO:0000256" key="2">
    <source>
        <dbReference type="ARBA" id="ARBA00023004"/>
    </source>
</evidence>
<dbReference type="KEGG" id="sted:SPTER_43660"/>
<dbReference type="OrthoDB" id="9813995at2"/>
<feature type="domain" description="4Fe-4S ferredoxin-type" evidence="4">
    <location>
        <begin position="181"/>
        <end position="211"/>
    </location>
</feature>
<dbReference type="SUPFAM" id="SSF54862">
    <property type="entry name" value="4Fe-4S ferredoxins"/>
    <property type="match status" value="1"/>
</dbReference>
<evidence type="ECO:0000259" key="4">
    <source>
        <dbReference type="PROSITE" id="PS51379"/>
    </source>
</evidence>
<sequence>MKTTIFYFSATGNSLHVAKAIAAQIDGSTPVPMLRSLNAETAAAGTACTGFVFPTHYFGMPPLVTQFIKKLDMEQAQYSFAVTTCGSRLINSGLRQVGNLLRQKGKRLAAGFHIEMISSYIPLSDLPPLAKQQQRLAAADRKIENIIGAVRAQASVYEPEYLWLPSVAINNFWRQKLLGQADQKFSCSSACSSCGVCEKVCPADNIRLVKGKPAWRHRCLECLACLHFCPVHSIDFGSRTAGRRRYHHPAVQVSEIIKAKASNPR</sequence>
<proteinExistence type="predicted"/>
<dbReference type="InterPro" id="IPR017900">
    <property type="entry name" value="4Fe4S_Fe_S_CS"/>
</dbReference>
<dbReference type="InterPro" id="IPR047964">
    <property type="entry name" value="EFR1-like"/>
</dbReference>
<organism evidence="5 6">
    <name type="scientific">Sporomusa termitida</name>
    <dbReference type="NCBI Taxonomy" id="2377"/>
    <lineage>
        <taxon>Bacteria</taxon>
        <taxon>Bacillati</taxon>
        <taxon>Bacillota</taxon>
        <taxon>Negativicutes</taxon>
        <taxon>Selenomonadales</taxon>
        <taxon>Sporomusaceae</taxon>
        <taxon>Sporomusa</taxon>
    </lineage>
</organism>
<dbReference type="NCBIfam" id="NF038196">
    <property type="entry name" value="ferrodoxin_EFR1"/>
    <property type="match status" value="1"/>
</dbReference>
<name>A0A517DZY8_9FIRM</name>
<keyword evidence="6" id="KW-1185">Reference proteome</keyword>
<dbReference type="GO" id="GO:0046872">
    <property type="term" value="F:metal ion binding"/>
    <property type="evidence" value="ECO:0007669"/>
    <property type="project" value="UniProtKB-KW"/>
</dbReference>
<dbReference type="Proteomes" id="UP000320776">
    <property type="component" value="Chromosome"/>
</dbReference>
<keyword evidence="3" id="KW-0411">Iron-sulfur</keyword>
<dbReference type="RefSeq" id="WP_144352250.1">
    <property type="nucleotide sequence ID" value="NZ_CP036259.1"/>
</dbReference>
<dbReference type="SUPFAM" id="SSF52218">
    <property type="entry name" value="Flavoproteins"/>
    <property type="match status" value="1"/>
</dbReference>
<dbReference type="PROSITE" id="PS00198">
    <property type="entry name" value="4FE4S_FER_1"/>
    <property type="match status" value="2"/>
</dbReference>
<dbReference type="Gene3D" id="3.40.50.360">
    <property type="match status" value="1"/>
</dbReference>
<dbReference type="Pfam" id="PF13187">
    <property type="entry name" value="Fer4_9"/>
    <property type="match status" value="1"/>
</dbReference>